<evidence type="ECO:0000259" key="2">
    <source>
        <dbReference type="Pfam" id="PF03816"/>
    </source>
</evidence>
<dbReference type="STRING" id="571913.VV02_10500"/>
<dbReference type="PANTHER" id="PTHR33392">
    <property type="entry name" value="POLYISOPRENYL-TEICHOIC ACID--PEPTIDOGLYCAN TEICHOIC ACID TRANSFERASE TAGU"/>
    <property type="match status" value="1"/>
</dbReference>
<dbReference type="Pfam" id="PF03816">
    <property type="entry name" value="LytR_cpsA_psr"/>
    <property type="match status" value="1"/>
</dbReference>
<proteinExistence type="inferred from homology"/>
<dbReference type="AlphaFoldDB" id="A0A0K1JHL0"/>
<name>A0A0K1JHL0_9MICO</name>
<dbReference type="Gene3D" id="3.40.630.190">
    <property type="entry name" value="LCP protein"/>
    <property type="match status" value="1"/>
</dbReference>
<comment type="similarity">
    <text evidence="1">Belongs to the LytR/CpsA/Psr (LCP) family.</text>
</comment>
<dbReference type="EMBL" id="CP011112">
    <property type="protein sequence ID" value="AKU16191.1"/>
    <property type="molecule type" value="Genomic_DNA"/>
</dbReference>
<dbReference type="InterPro" id="IPR050922">
    <property type="entry name" value="LytR/CpsA/Psr_CW_biosynth"/>
</dbReference>
<dbReference type="NCBIfam" id="TIGR00350">
    <property type="entry name" value="lytR_cpsA_psr"/>
    <property type="match status" value="1"/>
</dbReference>
<gene>
    <name evidence="3" type="ORF">VV02_10500</name>
</gene>
<evidence type="ECO:0000256" key="1">
    <source>
        <dbReference type="ARBA" id="ARBA00006068"/>
    </source>
</evidence>
<feature type="domain" description="Cell envelope-related transcriptional attenuator" evidence="2">
    <location>
        <begin position="94"/>
        <end position="237"/>
    </location>
</feature>
<sequence length="329" mass="35072">MGTPAPISRPRRKRRWTKWVGAFLIILLLWIAAIAWAGKTVWDKVTKVDAIPTSGERPGEGKGTNIVLVGSDSREGLSAAQKHDLGTGSAAGRRTDSIMLLHMPDSGSPTLVSLPRDSYVKIPGHRKNKINASFSVGGPQLLVQTVEGATNLHVDGYMEIGFGGFASVVDSVGGVRMCLPKAMKDEKAHINLPAGCQNLDGKNALGYVRARYSDPLGDLGRAKRQREFLGALMKKMASPSNIINPFKLKKMGASGAQGVAVDKDMSPWEAFKVMRALKSLSGGKGQSIQVPVADTNYSTPAGSAVLWDDKGAAALFDALNQDQSPNVKP</sequence>
<dbReference type="Proteomes" id="UP000066480">
    <property type="component" value="Chromosome"/>
</dbReference>
<dbReference type="KEGG" id="lmoi:VV02_10500"/>
<dbReference type="PATRIC" id="fig|571913.6.peg.2142"/>
<accession>A0A0K1JHL0</accession>
<reference evidence="3 4" key="1">
    <citation type="submission" date="2015-03" db="EMBL/GenBank/DDBJ databases">
        <title>Luteipulveratus halotolerans sp. nov., a novel actinobacterium (Dermacoccaceae) from Sarawak, Malaysia.</title>
        <authorList>
            <person name="Juboi H."/>
            <person name="Basik A."/>
            <person name="Shamsul S.S."/>
            <person name="Arnold P."/>
            <person name="Schmitt E.K."/>
            <person name="Sanglier J.-J."/>
            <person name="Yeo T."/>
        </authorList>
    </citation>
    <scope>NUCLEOTIDE SEQUENCE [LARGE SCALE GENOMIC DNA]</scope>
    <source>
        <strain evidence="3 4">MN07-A0370</strain>
    </source>
</reference>
<dbReference type="PANTHER" id="PTHR33392:SF6">
    <property type="entry name" value="POLYISOPRENYL-TEICHOIC ACID--PEPTIDOGLYCAN TEICHOIC ACID TRANSFERASE TAGU"/>
    <property type="match status" value="1"/>
</dbReference>
<evidence type="ECO:0000313" key="4">
    <source>
        <dbReference type="Proteomes" id="UP000066480"/>
    </source>
</evidence>
<dbReference type="InterPro" id="IPR004474">
    <property type="entry name" value="LytR_CpsA_psr"/>
</dbReference>
<organism evidence="3 4">
    <name type="scientific">Luteipulveratus mongoliensis</name>
    <dbReference type="NCBI Taxonomy" id="571913"/>
    <lineage>
        <taxon>Bacteria</taxon>
        <taxon>Bacillati</taxon>
        <taxon>Actinomycetota</taxon>
        <taxon>Actinomycetes</taxon>
        <taxon>Micrococcales</taxon>
        <taxon>Dermacoccaceae</taxon>
        <taxon>Luteipulveratus</taxon>
    </lineage>
</organism>
<keyword evidence="4" id="KW-1185">Reference proteome</keyword>
<protein>
    <submittedName>
        <fullName evidence="3">Transcriptional regulator</fullName>
    </submittedName>
</protein>
<evidence type="ECO:0000313" key="3">
    <source>
        <dbReference type="EMBL" id="AKU16191.1"/>
    </source>
</evidence>